<reference evidence="1 2" key="1">
    <citation type="submission" date="2015-12" db="EMBL/GenBank/DDBJ databases">
        <title>Genome sequence of Mucilaginibacter gotjawali.</title>
        <authorList>
            <person name="Lee J.S."/>
            <person name="Lee K.C."/>
            <person name="Kim K.K."/>
            <person name="Lee B.W."/>
        </authorList>
    </citation>
    <scope>NUCLEOTIDE SEQUENCE [LARGE SCALE GENOMIC DNA]</scope>
    <source>
        <strain evidence="1 2">SA3-7</strain>
    </source>
</reference>
<keyword evidence="2" id="KW-1185">Reference proteome</keyword>
<proteinExistence type="predicted"/>
<gene>
    <name evidence="1" type="ORF">MgSA37_03754</name>
</gene>
<sequence>MLNKNSQAIHAPPIGGLPVCRKQIQENITPSGVTHSQRVSPDGHSIRFASSAAAYFASFRFGRS</sequence>
<protein>
    <submittedName>
        <fullName evidence="1">Uncharacterized protein</fullName>
    </submittedName>
</protein>
<evidence type="ECO:0000313" key="2">
    <source>
        <dbReference type="Proteomes" id="UP000218263"/>
    </source>
</evidence>
<dbReference type="EMBL" id="AP017313">
    <property type="protein sequence ID" value="BAU55564.1"/>
    <property type="molecule type" value="Genomic_DNA"/>
</dbReference>
<dbReference type="KEGG" id="mgot:MgSA37_03754"/>
<name>A0A0X8X4K3_9SPHI</name>
<organism evidence="1 2">
    <name type="scientific">Mucilaginibacter gotjawali</name>
    <dbReference type="NCBI Taxonomy" id="1550579"/>
    <lineage>
        <taxon>Bacteria</taxon>
        <taxon>Pseudomonadati</taxon>
        <taxon>Bacteroidota</taxon>
        <taxon>Sphingobacteriia</taxon>
        <taxon>Sphingobacteriales</taxon>
        <taxon>Sphingobacteriaceae</taxon>
        <taxon>Mucilaginibacter</taxon>
    </lineage>
</organism>
<dbReference type="AlphaFoldDB" id="A0A0X8X4K3"/>
<dbReference type="Proteomes" id="UP000218263">
    <property type="component" value="Chromosome"/>
</dbReference>
<evidence type="ECO:0000313" key="1">
    <source>
        <dbReference type="EMBL" id="BAU55564.1"/>
    </source>
</evidence>
<accession>A0A0X8X4K3</accession>